<dbReference type="EMBL" id="CM044704">
    <property type="protein sequence ID" value="KAI5669422.1"/>
    <property type="molecule type" value="Genomic_DNA"/>
</dbReference>
<name>A0ACC0B9V1_CATRO</name>
<sequence>MSNDVVRQQFQFPDRRMDNVSDRMDSLTSDMQNQVVAPISHNYVSFRMPVSSDQGRTVEPTSYSGFPDLMSSNNPVMQPGARPGILGFEDSGIMVPNTGSQSSLLPSKRKAEVEATMNSSISPRSLMANKRTVQMGTSSHLPQSLQPTAVNRKSGHMQMQSKLGPSNAHNVPSLNKKLVRNESNSGKSASQRVQIPKSRTMQVETVSKGRTESAEAVRSKMREKLVEALSVVSESPDKSSNADKNTTEASNIHQSQGDTSPPGSDTGGGAGHEKRQVPDGTLPYIESGPAGKSDSTRGLSVEIPNNGNFGSHVESCKETQHGSFLPQDVSFSDNFFVKDELLQGNGLSWALDFDMGVTGVEEVPSTEKPKCHPDEASQVAGEQERSSPEDLALQIEAELFKLFGGVNKKYKEKGRSLCFNLKDPSNPELRERVRSGEIAPERLCSMTAEELASKELSEWRMAKAEELAQMVVLPDTEFDRRRRLVKKTHKGEYQVEMEEDTGDVMDVSTGTSLNHPKSKETGPNTSSELDGVKNVQKRENQKNGPESHDVPGSLIIPSDGDGSDFMQGMIVDELKDAEFLPPIISLDEFMESLDSEPPFENLQVDASKSSHAVEKEKSDVDNHLAVESEASKDLGNVASEKADEAVAKNKVDVAVRTPKSPEVQKIPPGNSPRIEHLWEGTLQLAISSTITTFCVFKSGERTTTVEWPKSLEIKGRVRLDAFEKFIKELPMSRSRAVMILHFALKDKESETDLVNLQEAVDSYVSDKRLGYAEPAGGVELYFCPPNEKMIDMLSNYLMKPREDIANSSDNGLIGVVVWRKAHISSTISPNSASHNKHTSSTKRQQQHLTSSSRRHQEKDANVNVNLMNKGPVYRPSPNVHSPPDDDDSDIPPGFGPPGGGGVGGARDDDDLPEFNFPGNMNPVIARSTSHNLSRMASFKGQGGSQRPVDQMRELVHKYGQTTSGVSHDSNSRPWLGNNGSGVGFGIEPWNDDDDDDIPEWRPQPPQPPNHVLRQPLHNAYGNQHLASTVAQQQLNPAGISYQSLGSAGPAWQQGGRWVQPPPAGNAGSIPSGGQYYRMPMLQQDGSRSRGY</sequence>
<organism evidence="1 2">
    <name type="scientific">Catharanthus roseus</name>
    <name type="common">Madagascar periwinkle</name>
    <name type="synonym">Vinca rosea</name>
    <dbReference type="NCBI Taxonomy" id="4058"/>
    <lineage>
        <taxon>Eukaryota</taxon>
        <taxon>Viridiplantae</taxon>
        <taxon>Streptophyta</taxon>
        <taxon>Embryophyta</taxon>
        <taxon>Tracheophyta</taxon>
        <taxon>Spermatophyta</taxon>
        <taxon>Magnoliopsida</taxon>
        <taxon>eudicotyledons</taxon>
        <taxon>Gunneridae</taxon>
        <taxon>Pentapetalae</taxon>
        <taxon>asterids</taxon>
        <taxon>lamiids</taxon>
        <taxon>Gentianales</taxon>
        <taxon>Apocynaceae</taxon>
        <taxon>Rauvolfioideae</taxon>
        <taxon>Vinceae</taxon>
        <taxon>Catharanthinae</taxon>
        <taxon>Catharanthus</taxon>
    </lineage>
</organism>
<gene>
    <name evidence="1" type="ORF">M9H77_19275</name>
</gene>
<evidence type="ECO:0000313" key="2">
    <source>
        <dbReference type="Proteomes" id="UP001060085"/>
    </source>
</evidence>
<reference evidence="2" key="1">
    <citation type="journal article" date="2023" name="Nat. Plants">
        <title>Single-cell RNA sequencing provides a high-resolution roadmap for understanding the multicellular compartmentation of specialized metabolism.</title>
        <authorList>
            <person name="Sun S."/>
            <person name="Shen X."/>
            <person name="Li Y."/>
            <person name="Li Y."/>
            <person name="Wang S."/>
            <person name="Li R."/>
            <person name="Zhang H."/>
            <person name="Shen G."/>
            <person name="Guo B."/>
            <person name="Wei J."/>
            <person name="Xu J."/>
            <person name="St-Pierre B."/>
            <person name="Chen S."/>
            <person name="Sun C."/>
        </authorList>
    </citation>
    <scope>NUCLEOTIDE SEQUENCE [LARGE SCALE GENOMIC DNA]</scope>
</reference>
<proteinExistence type="predicted"/>
<accession>A0ACC0B9V1</accession>
<evidence type="ECO:0000313" key="1">
    <source>
        <dbReference type="EMBL" id="KAI5669422.1"/>
    </source>
</evidence>
<protein>
    <submittedName>
        <fullName evidence="1">Uncharacterized protein</fullName>
    </submittedName>
</protein>
<keyword evidence="2" id="KW-1185">Reference proteome</keyword>
<comment type="caution">
    <text evidence="1">The sequence shown here is derived from an EMBL/GenBank/DDBJ whole genome shotgun (WGS) entry which is preliminary data.</text>
</comment>
<dbReference type="Proteomes" id="UP001060085">
    <property type="component" value="Linkage Group LG04"/>
</dbReference>